<accession>A0A2I0KRW4</accession>
<dbReference type="Proteomes" id="UP000233551">
    <property type="component" value="Unassembled WGS sequence"/>
</dbReference>
<comment type="caution">
    <text evidence="1">The sequence shown here is derived from an EMBL/GenBank/DDBJ whole genome shotgun (WGS) entry which is preliminary data.</text>
</comment>
<dbReference type="AlphaFoldDB" id="A0A2I0KRW4"/>
<organism evidence="1 2">
    <name type="scientific">Punica granatum</name>
    <name type="common">Pomegranate</name>
    <dbReference type="NCBI Taxonomy" id="22663"/>
    <lineage>
        <taxon>Eukaryota</taxon>
        <taxon>Viridiplantae</taxon>
        <taxon>Streptophyta</taxon>
        <taxon>Embryophyta</taxon>
        <taxon>Tracheophyta</taxon>
        <taxon>Spermatophyta</taxon>
        <taxon>Magnoliopsida</taxon>
        <taxon>eudicotyledons</taxon>
        <taxon>Gunneridae</taxon>
        <taxon>Pentapetalae</taxon>
        <taxon>rosids</taxon>
        <taxon>malvids</taxon>
        <taxon>Myrtales</taxon>
        <taxon>Lythraceae</taxon>
        <taxon>Punica</taxon>
    </lineage>
</organism>
<evidence type="ECO:0000313" key="2">
    <source>
        <dbReference type="Proteomes" id="UP000233551"/>
    </source>
</evidence>
<protein>
    <submittedName>
        <fullName evidence="1">Uncharacterized protein</fullName>
    </submittedName>
</protein>
<evidence type="ECO:0000313" key="1">
    <source>
        <dbReference type="EMBL" id="PKI71070.1"/>
    </source>
</evidence>
<gene>
    <name evidence="1" type="ORF">CRG98_008535</name>
</gene>
<sequence>MTSNKARAAVQQGGNIEFLLNIDPNYVQMKETTLADGTDLVISEISDGPPPGVISTLRDNGEIPKVVATDLRAPATIPGRELVPETAKAFITATAALRVSTLAKTIQVAANESILANKLQEIIREALKGQVEASSSSVVTYEKPYTQRIELMRMPANY</sequence>
<keyword evidence="2" id="KW-1185">Reference proteome</keyword>
<proteinExistence type="predicted"/>
<name>A0A2I0KRW4_PUNGR</name>
<reference evidence="1 2" key="1">
    <citation type="submission" date="2017-11" db="EMBL/GenBank/DDBJ databases">
        <title>De-novo sequencing of pomegranate (Punica granatum L.) genome.</title>
        <authorList>
            <person name="Akparov Z."/>
            <person name="Amiraslanov A."/>
            <person name="Hajiyeva S."/>
            <person name="Abbasov M."/>
            <person name="Kaur K."/>
            <person name="Hamwieh A."/>
            <person name="Solovyev V."/>
            <person name="Salamov A."/>
            <person name="Braich B."/>
            <person name="Kosarev P."/>
            <person name="Mahmoud A."/>
            <person name="Hajiyev E."/>
            <person name="Babayeva S."/>
            <person name="Izzatullayeva V."/>
            <person name="Mammadov A."/>
            <person name="Mammadov A."/>
            <person name="Sharifova S."/>
            <person name="Ojaghi J."/>
            <person name="Eynullazada K."/>
            <person name="Bayramov B."/>
            <person name="Abdulazimova A."/>
            <person name="Shahmuradov I."/>
        </authorList>
    </citation>
    <scope>NUCLEOTIDE SEQUENCE [LARGE SCALE GENOMIC DNA]</scope>
    <source>
        <strain evidence="2">cv. AG2017</strain>
        <tissue evidence="1">Leaf</tissue>
    </source>
</reference>
<dbReference type="EMBL" id="PGOL01000407">
    <property type="protein sequence ID" value="PKI71070.1"/>
    <property type="molecule type" value="Genomic_DNA"/>
</dbReference>